<proteinExistence type="predicted"/>
<name>A0ABV2WLM7_9NOCA</name>
<dbReference type="Pfam" id="PF03480">
    <property type="entry name" value="DctP"/>
    <property type="match status" value="1"/>
</dbReference>
<evidence type="ECO:0000313" key="4">
    <source>
        <dbReference type="Proteomes" id="UP001550628"/>
    </source>
</evidence>
<reference evidence="3 4" key="1">
    <citation type="submission" date="2024-06" db="EMBL/GenBank/DDBJ databases">
        <title>The Natural Products Discovery Center: Release of the First 8490 Sequenced Strains for Exploring Actinobacteria Biosynthetic Diversity.</title>
        <authorList>
            <person name="Kalkreuter E."/>
            <person name="Kautsar S.A."/>
            <person name="Yang D."/>
            <person name="Bader C.D."/>
            <person name="Teijaro C.N."/>
            <person name="Fluegel L."/>
            <person name="Davis C.M."/>
            <person name="Simpson J.R."/>
            <person name="Lauterbach L."/>
            <person name="Steele A.D."/>
            <person name="Gui C."/>
            <person name="Meng S."/>
            <person name="Li G."/>
            <person name="Viehrig K."/>
            <person name="Ye F."/>
            <person name="Su P."/>
            <person name="Kiefer A.F."/>
            <person name="Nichols A."/>
            <person name="Cepeda A.J."/>
            <person name="Yan W."/>
            <person name="Fan B."/>
            <person name="Jiang Y."/>
            <person name="Adhikari A."/>
            <person name="Zheng C.-J."/>
            <person name="Schuster L."/>
            <person name="Cowan T.M."/>
            <person name="Smanski M.J."/>
            <person name="Chevrette M.G."/>
            <person name="De Carvalho L.P.S."/>
            <person name="Shen B."/>
        </authorList>
    </citation>
    <scope>NUCLEOTIDE SEQUENCE [LARGE SCALE GENOMIC DNA]</scope>
    <source>
        <strain evidence="3 4">NPDC019708</strain>
    </source>
</reference>
<dbReference type="PANTHER" id="PTHR33376:SF15">
    <property type="entry name" value="BLL6794 PROTEIN"/>
    <property type="match status" value="1"/>
</dbReference>
<dbReference type="InterPro" id="IPR038404">
    <property type="entry name" value="TRAP_DctP_sf"/>
</dbReference>
<keyword evidence="1 2" id="KW-0732">Signal</keyword>
<dbReference type="RefSeq" id="WP_356953744.1">
    <property type="nucleotide sequence ID" value="NZ_JBEXYG010000002.1"/>
</dbReference>
<dbReference type="Proteomes" id="UP001550628">
    <property type="component" value="Unassembled WGS sequence"/>
</dbReference>
<evidence type="ECO:0000256" key="1">
    <source>
        <dbReference type="ARBA" id="ARBA00022729"/>
    </source>
</evidence>
<feature type="chain" id="PRO_5045100037" evidence="2">
    <location>
        <begin position="26"/>
        <end position="428"/>
    </location>
</feature>
<feature type="signal peptide" evidence="2">
    <location>
        <begin position="1"/>
        <end position="25"/>
    </location>
</feature>
<comment type="caution">
    <text evidence="3">The sequence shown here is derived from an EMBL/GenBank/DDBJ whole genome shotgun (WGS) entry which is preliminary data.</text>
</comment>
<dbReference type="EMBL" id="JBEYBF010000004">
    <property type="protein sequence ID" value="MEU1951791.1"/>
    <property type="molecule type" value="Genomic_DNA"/>
</dbReference>
<evidence type="ECO:0000256" key="2">
    <source>
        <dbReference type="SAM" id="SignalP"/>
    </source>
</evidence>
<organism evidence="3 4">
    <name type="scientific">Nocardia rhamnosiphila</name>
    <dbReference type="NCBI Taxonomy" id="426716"/>
    <lineage>
        <taxon>Bacteria</taxon>
        <taxon>Bacillati</taxon>
        <taxon>Actinomycetota</taxon>
        <taxon>Actinomycetes</taxon>
        <taxon>Mycobacteriales</taxon>
        <taxon>Nocardiaceae</taxon>
        <taxon>Nocardia</taxon>
    </lineage>
</organism>
<accession>A0ABV2WLM7</accession>
<protein>
    <submittedName>
        <fullName evidence="3">TRAP transporter substrate-binding protein DctP</fullName>
    </submittedName>
</protein>
<dbReference type="InterPro" id="IPR018389">
    <property type="entry name" value="DctP_fam"/>
</dbReference>
<evidence type="ECO:0000313" key="3">
    <source>
        <dbReference type="EMBL" id="MEU1951791.1"/>
    </source>
</evidence>
<gene>
    <name evidence="3" type="primary">dctP</name>
    <name evidence="3" type="ORF">ABZ510_07995</name>
</gene>
<dbReference type="NCBIfam" id="NF037995">
    <property type="entry name" value="TRAP_S1"/>
    <property type="match status" value="1"/>
</dbReference>
<dbReference type="PROSITE" id="PS51257">
    <property type="entry name" value="PROKAR_LIPOPROTEIN"/>
    <property type="match status" value="1"/>
</dbReference>
<dbReference type="PANTHER" id="PTHR33376">
    <property type="match status" value="1"/>
</dbReference>
<sequence>MTRFFTRTGAVVRAGAFAAAGALMLAGCAETGVGGAGGGGTSVAYGATKAEYQAALADMDPILLHTQSPGAKGSVAGSFVEKYVAAVEDWSGGKITFDLAYSDAIAKSTEIDDAVSDGRLDMGQVLTVYEPKEFPASAALLDAGVLSDQSVVTGVLQSNAWPAEVAFATPEIVSEFADKGLELMLPAYNAGMNALFCAQPGTGLADFAGKSVSVGSTVAGEQVSALGGTSTSVAYTEAYEALQRGVIDCSMVSPSAATIGGIVEVAPNAIIDPGAGLAVPTGNMVFNADLWANLPRAARQLLWDRLDVFLTAAIEDKIWPVTAGAVKKIKGYGGSVVPFSDDARAAIRRVNDSIVEKRADDPALLDGRAFVDSVREKSGRWSDIVAELGYTNDTDYNGFAEWYKPGKIDIGPYVQRVFQEILLDRRPA</sequence>
<keyword evidence="4" id="KW-1185">Reference proteome</keyword>
<dbReference type="Gene3D" id="3.40.190.170">
    <property type="entry name" value="Bacterial extracellular solute-binding protein, family 7"/>
    <property type="match status" value="1"/>
</dbReference>